<feature type="region of interest" description="Disordered" evidence="1">
    <location>
        <begin position="1"/>
        <end position="20"/>
    </location>
</feature>
<evidence type="ECO:0000313" key="3">
    <source>
        <dbReference type="Proteomes" id="UP001174196"/>
    </source>
</evidence>
<dbReference type="Proteomes" id="UP001174196">
    <property type="component" value="Unassembled WGS sequence"/>
</dbReference>
<evidence type="ECO:0000256" key="1">
    <source>
        <dbReference type="SAM" id="MobiDB-lite"/>
    </source>
</evidence>
<dbReference type="RefSeq" id="WP_301239729.1">
    <property type="nucleotide sequence ID" value="NZ_JANRHH010000047.1"/>
</dbReference>
<protein>
    <submittedName>
        <fullName evidence="2">Uncharacterized protein</fullName>
    </submittedName>
</protein>
<sequence>MTIILGGQSTKKPASGDWPSGNDQLGYDCQMRHLAVLNWPSDWKSRIDCGAIVKKHIGLGIPMTSSASVTPKRELSKGLRTGPYDEKMLEYKTWLEQQVNGFIEGDTGDV</sequence>
<accession>A0ABT8IPX7</accession>
<gene>
    <name evidence="2" type="ORF">NWF35_13375</name>
</gene>
<evidence type="ECO:0000313" key="2">
    <source>
        <dbReference type="EMBL" id="MDN4594860.1"/>
    </source>
</evidence>
<proteinExistence type="predicted"/>
<reference evidence="2" key="1">
    <citation type="submission" date="2022-08" db="EMBL/GenBank/DDBJ databases">
        <title>Polycladomyces zharkentsis sp. nov., a novel thermophilic CMC and starch-degrading bacterium isolated from a geothermal spring in Kazakhstan.</title>
        <authorList>
            <person name="Mashzhan A."/>
            <person name="Kistaubaeva A."/>
            <person name="Javier-Lopez R."/>
            <person name="Birkeland N.-K."/>
        </authorList>
    </citation>
    <scope>NUCLEOTIDE SEQUENCE</scope>
    <source>
        <strain evidence="2">KSR 13</strain>
    </source>
</reference>
<dbReference type="EMBL" id="JANRHH010000047">
    <property type="protein sequence ID" value="MDN4594860.1"/>
    <property type="molecule type" value="Genomic_DNA"/>
</dbReference>
<name>A0ABT8IPX7_9BACL</name>
<keyword evidence="3" id="KW-1185">Reference proteome</keyword>
<comment type="caution">
    <text evidence="2">The sequence shown here is derived from an EMBL/GenBank/DDBJ whole genome shotgun (WGS) entry which is preliminary data.</text>
</comment>
<organism evidence="2 3">
    <name type="scientific">Polycladomyces subterraneus</name>
    <dbReference type="NCBI Taxonomy" id="1016997"/>
    <lineage>
        <taxon>Bacteria</taxon>
        <taxon>Bacillati</taxon>
        <taxon>Bacillota</taxon>
        <taxon>Bacilli</taxon>
        <taxon>Bacillales</taxon>
        <taxon>Thermoactinomycetaceae</taxon>
        <taxon>Polycladomyces</taxon>
    </lineage>
</organism>